<dbReference type="EMBL" id="KV417480">
    <property type="protein sequence ID" value="KZP34660.1"/>
    <property type="molecule type" value="Genomic_DNA"/>
</dbReference>
<evidence type="ECO:0000313" key="3">
    <source>
        <dbReference type="Proteomes" id="UP000076532"/>
    </source>
</evidence>
<dbReference type="OrthoDB" id="6666987at2759"/>
<gene>
    <name evidence="2" type="ORF">FIBSPDRAFT_942753</name>
</gene>
<sequence length="95" mass="10286">MSIMHGLSAIFTGVRQELQQAWAETSHHMQTLRDNPAAAKEEFGLVHSAHSSAHLPPPPESHDYLRTGASIGKSIWARVFTAAGFDGVDLHVGQS</sequence>
<protein>
    <submittedName>
        <fullName evidence="2">Uncharacterized protein</fullName>
    </submittedName>
</protein>
<evidence type="ECO:0000256" key="1">
    <source>
        <dbReference type="SAM" id="MobiDB-lite"/>
    </source>
</evidence>
<keyword evidence="3" id="KW-1185">Reference proteome</keyword>
<dbReference type="STRING" id="436010.A0A166XCY4"/>
<evidence type="ECO:0000313" key="2">
    <source>
        <dbReference type="EMBL" id="KZP34660.1"/>
    </source>
</evidence>
<reference evidence="2 3" key="1">
    <citation type="journal article" date="2016" name="Mol. Biol. Evol.">
        <title>Comparative Genomics of Early-Diverging Mushroom-Forming Fungi Provides Insights into the Origins of Lignocellulose Decay Capabilities.</title>
        <authorList>
            <person name="Nagy L.G."/>
            <person name="Riley R."/>
            <person name="Tritt A."/>
            <person name="Adam C."/>
            <person name="Daum C."/>
            <person name="Floudas D."/>
            <person name="Sun H."/>
            <person name="Yadav J.S."/>
            <person name="Pangilinan J."/>
            <person name="Larsson K.H."/>
            <person name="Matsuura K."/>
            <person name="Barry K."/>
            <person name="Labutti K."/>
            <person name="Kuo R."/>
            <person name="Ohm R.A."/>
            <person name="Bhattacharya S.S."/>
            <person name="Shirouzu T."/>
            <person name="Yoshinaga Y."/>
            <person name="Martin F.M."/>
            <person name="Grigoriev I.V."/>
            <person name="Hibbett D.S."/>
        </authorList>
    </citation>
    <scope>NUCLEOTIDE SEQUENCE [LARGE SCALE GENOMIC DNA]</scope>
    <source>
        <strain evidence="2 3">CBS 109695</strain>
    </source>
</reference>
<proteinExistence type="predicted"/>
<dbReference type="Proteomes" id="UP000076532">
    <property type="component" value="Unassembled WGS sequence"/>
</dbReference>
<organism evidence="2 3">
    <name type="scientific">Athelia psychrophila</name>
    <dbReference type="NCBI Taxonomy" id="1759441"/>
    <lineage>
        <taxon>Eukaryota</taxon>
        <taxon>Fungi</taxon>
        <taxon>Dikarya</taxon>
        <taxon>Basidiomycota</taxon>
        <taxon>Agaricomycotina</taxon>
        <taxon>Agaricomycetes</taxon>
        <taxon>Agaricomycetidae</taxon>
        <taxon>Atheliales</taxon>
        <taxon>Atheliaceae</taxon>
        <taxon>Athelia</taxon>
    </lineage>
</organism>
<dbReference type="InterPro" id="IPR029062">
    <property type="entry name" value="Class_I_gatase-like"/>
</dbReference>
<feature type="region of interest" description="Disordered" evidence="1">
    <location>
        <begin position="47"/>
        <end position="66"/>
    </location>
</feature>
<accession>A0A166XCY4</accession>
<dbReference type="AlphaFoldDB" id="A0A166XCY4"/>
<name>A0A166XCY4_9AGAM</name>
<dbReference type="Gene3D" id="3.40.50.880">
    <property type="match status" value="1"/>
</dbReference>